<feature type="domain" description="ATP-grasp" evidence="8">
    <location>
        <begin position="97"/>
        <end position="294"/>
    </location>
</feature>
<keyword evidence="3 6" id="KW-0547">Nucleotide-binding</keyword>
<dbReference type="GO" id="GO:0046872">
    <property type="term" value="F:metal ion binding"/>
    <property type="evidence" value="ECO:0007669"/>
    <property type="project" value="InterPro"/>
</dbReference>
<dbReference type="CDD" id="cd06850">
    <property type="entry name" value="biotinyl_domain"/>
    <property type="match status" value="1"/>
</dbReference>
<evidence type="ECO:0000256" key="5">
    <source>
        <dbReference type="ARBA" id="ARBA00023267"/>
    </source>
</evidence>
<dbReference type="PROSITE" id="PS00867">
    <property type="entry name" value="CPSASE_2"/>
    <property type="match status" value="1"/>
</dbReference>
<dbReference type="PANTHER" id="PTHR18866">
    <property type="entry name" value="CARBOXYLASE:PYRUVATE/ACETYL-COA/PROPIONYL-COA CARBOXYLASE"/>
    <property type="match status" value="1"/>
</dbReference>
<feature type="domain" description="Lipoyl-binding" evidence="7">
    <location>
        <begin position="563"/>
        <end position="636"/>
    </location>
</feature>
<dbReference type="InterPro" id="IPR000089">
    <property type="entry name" value="Biotin_lipoyl"/>
</dbReference>
<comment type="caution">
    <text evidence="10">The sequence shown here is derived from an EMBL/GenBank/DDBJ whole genome shotgun (WGS) entry which is preliminary data.</text>
</comment>
<organism evidence="10 11">
    <name type="scientific">Agromyces bauzanensis</name>
    <dbReference type="NCBI Taxonomy" id="1308924"/>
    <lineage>
        <taxon>Bacteria</taxon>
        <taxon>Bacillati</taxon>
        <taxon>Actinomycetota</taxon>
        <taxon>Actinomycetes</taxon>
        <taxon>Micrococcales</taxon>
        <taxon>Microbacteriaceae</taxon>
        <taxon>Agromyces</taxon>
    </lineage>
</organism>
<keyword evidence="11" id="KW-1185">Reference proteome</keyword>
<evidence type="ECO:0000259" key="9">
    <source>
        <dbReference type="PROSITE" id="PS50979"/>
    </source>
</evidence>
<dbReference type="InterPro" id="IPR016185">
    <property type="entry name" value="PreATP-grasp_dom_sf"/>
</dbReference>
<evidence type="ECO:0000259" key="7">
    <source>
        <dbReference type="PROSITE" id="PS50968"/>
    </source>
</evidence>
<dbReference type="InterPro" id="IPR011054">
    <property type="entry name" value="Rudment_hybrid_motif"/>
</dbReference>
<accession>A0A917PPB6</accession>
<dbReference type="SUPFAM" id="SSF51246">
    <property type="entry name" value="Rudiment single hybrid motif"/>
    <property type="match status" value="1"/>
</dbReference>
<dbReference type="InterPro" id="IPR011053">
    <property type="entry name" value="Single_hybrid_motif"/>
</dbReference>
<keyword evidence="4 6" id="KW-0067">ATP-binding</keyword>
<evidence type="ECO:0000256" key="6">
    <source>
        <dbReference type="PROSITE-ProRule" id="PRU00409"/>
    </source>
</evidence>
<dbReference type="Pfam" id="PF00289">
    <property type="entry name" value="Biotin_carb_N"/>
    <property type="match status" value="1"/>
</dbReference>
<dbReference type="FunFam" id="2.40.50.100:FF:000003">
    <property type="entry name" value="Acetyl-CoA carboxylase biotin carboxyl carrier protein"/>
    <property type="match status" value="1"/>
</dbReference>
<dbReference type="InterPro" id="IPR005479">
    <property type="entry name" value="CPAse_ATP-bd"/>
</dbReference>
<dbReference type="InterPro" id="IPR048429">
    <property type="entry name" value="MCC_alpha_BT"/>
</dbReference>
<dbReference type="PROSITE" id="PS50968">
    <property type="entry name" value="BIOTINYL_LIPOYL"/>
    <property type="match status" value="1"/>
</dbReference>
<reference evidence="10" key="1">
    <citation type="journal article" date="2014" name="Int. J. Syst. Evol. Microbiol.">
        <title>Complete genome sequence of Corynebacterium casei LMG S-19264T (=DSM 44701T), isolated from a smear-ripened cheese.</title>
        <authorList>
            <consortium name="US DOE Joint Genome Institute (JGI-PGF)"/>
            <person name="Walter F."/>
            <person name="Albersmeier A."/>
            <person name="Kalinowski J."/>
            <person name="Ruckert C."/>
        </authorList>
    </citation>
    <scope>NUCLEOTIDE SEQUENCE</scope>
    <source>
        <strain evidence="10">CGMCC 1.8984</strain>
    </source>
</reference>
<feature type="domain" description="Biotin carboxylation" evidence="9">
    <location>
        <begin position="1"/>
        <end position="423"/>
    </location>
</feature>
<dbReference type="InterPro" id="IPR011761">
    <property type="entry name" value="ATP-grasp"/>
</dbReference>
<dbReference type="GO" id="GO:0005524">
    <property type="term" value="F:ATP binding"/>
    <property type="evidence" value="ECO:0007669"/>
    <property type="project" value="UniProtKB-UniRule"/>
</dbReference>
<dbReference type="Pfam" id="PF21139">
    <property type="entry name" value="BT_MCC_alpha"/>
    <property type="match status" value="1"/>
</dbReference>
<reference evidence="10" key="2">
    <citation type="submission" date="2020-09" db="EMBL/GenBank/DDBJ databases">
        <authorList>
            <person name="Sun Q."/>
            <person name="Zhou Y."/>
        </authorList>
    </citation>
    <scope>NUCLEOTIDE SEQUENCE</scope>
    <source>
        <strain evidence="10">CGMCC 1.8984</strain>
    </source>
</reference>
<dbReference type="SUPFAM" id="SSF51230">
    <property type="entry name" value="Single hybrid motif"/>
    <property type="match status" value="1"/>
</dbReference>
<dbReference type="PROSITE" id="PS50975">
    <property type="entry name" value="ATP_GRASP"/>
    <property type="match status" value="1"/>
</dbReference>
<dbReference type="Pfam" id="PF02785">
    <property type="entry name" value="Biotin_carb_C"/>
    <property type="match status" value="1"/>
</dbReference>
<dbReference type="Pfam" id="PF02786">
    <property type="entry name" value="CPSase_L_D2"/>
    <property type="match status" value="1"/>
</dbReference>
<gene>
    <name evidence="10" type="ORF">GCM10011372_25500</name>
</gene>
<dbReference type="Gene3D" id="2.40.50.100">
    <property type="match status" value="1"/>
</dbReference>
<dbReference type="SMART" id="SM00878">
    <property type="entry name" value="Biotin_carb_C"/>
    <property type="match status" value="1"/>
</dbReference>
<evidence type="ECO:0000259" key="8">
    <source>
        <dbReference type="PROSITE" id="PS50975"/>
    </source>
</evidence>
<dbReference type="Proteomes" id="UP000636956">
    <property type="component" value="Unassembled WGS sequence"/>
</dbReference>
<evidence type="ECO:0000313" key="11">
    <source>
        <dbReference type="Proteomes" id="UP000636956"/>
    </source>
</evidence>
<dbReference type="SMART" id="SM01209">
    <property type="entry name" value="GARS_A"/>
    <property type="match status" value="1"/>
</dbReference>
<name>A0A917PPB6_9MICO</name>
<dbReference type="InterPro" id="IPR005481">
    <property type="entry name" value="BC-like_N"/>
</dbReference>
<dbReference type="EMBL" id="BMMD01000015">
    <property type="protein sequence ID" value="GGJ86092.1"/>
    <property type="molecule type" value="Genomic_DNA"/>
</dbReference>
<evidence type="ECO:0000256" key="1">
    <source>
        <dbReference type="ARBA" id="ARBA00001953"/>
    </source>
</evidence>
<dbReference type="Gene3D" id="3.30.470.20">
    <property type="entry name" value="ATP-grasp fold, B domain"/>
    <property type="match status" value="1"/>
</dbReference>
<keyword evidence="5" id="KW-0092">Biotin</keyword>
<dbReference type="AlphaFoldDB" id="A0A917PPB6"/>
<sequence length="640" mass="68050">MGIRTSAVYSDADADAPYVAEADVAVRLPGVTPAETYLRPELLVDAALRVSADAVHPGYGFLSENASFARLCAANGLTFVGPPAGAIEAMGSKLAAKSIMADAGVPTLPWIDVTTLDESALRTAADDLGYPLLVKASSGGGGRGMRAVPDSGDLVESVAAAKREAAAAFSDATVFLERLVVSPRHVEVQVLADTHGAVVHLFERDCSIQRRYQKIIEESPSPAVDGALRERMGRDAVVAAKAVGYVGAGTVEFVMDDQGRYYFLEMNTRLQVEHPVTELVTGLDLVGLQLLVAEGESLPAELADAALSGHAVEARLYAENPLQEFLPQIGTLDTFDFGEVPGVRIDSGVETGSSISQYYDPMVAKVIAWAPSRREAIRKLSTALAGARIHGLVTNRDLLVGILEHPEFAAGNTDTGFLIRHSPVELGRPLAGPESQRLHAVVASLALVVWKREGASVQQTVPAGWRNHRSQPQTITLEAGETRYRVAYVLDQGTVRAQVNDEDLPEVAVRALAPDRVVLVVSGVREAFQVKICGERDTPTVHVDSRIGHTSFTRIARFEPTSSAALGGSLNAPMPSTVVRVLVANGDVVAAAEPLLVLEAMKMEHTVTSPHAGVVREVMVLQGATVRDGEELVVIDGNEE</sequence>
<dbReference type="InterPro" id="IPR005482">
    <property type="entry name" value="Biotin_COase_C"/>
</dbReference>
<protein>
    <submittedName>
        <fullName evidence="10">Acetyl/propionyl carboxylase alpha subunit AccA2</fullName>
    </submittedName>
</protein>
<dbReference type="PANTHER" id="PTHR18866:SF126">
    <property type="entry name" value="BIOTIN CARBOXYLASE"/>
    <property type="match status" value="1"/>
</dbReference>
<evidence type="ECO:0000313" key="10">
    <source>
        <dbReference type="EMBL" id="GGJ86092.1"/>
    </source>
</evidence>
<comment type="cofactor">
    <cofactor evidence="1">
        <name>biotin</name>
        <dbReference type="ChEBI" id="CHEBI:57586"/>
    </cofactor>
</comment>
<evidence type="ECO:0000256" key="3">
    <source>
        <dbReference type="ARBA" id="ARBA00022741"/>
    </source>
</evidence>
<dbReference type="PROSITE" id="PS50979">
    <property type="entry name" value="BC"/>
    <property type="match status" value="1"/>
</dbReference>
<dbReference type="GO" id="GO:0016874">
    <property type="term" value="F:ligase activity"/>
    <property type="evidence" value="ECO:0007669"/>
    <property type="project" value="UniProtKB-KW"/>
</dbReference>
<dbReference type="SUPFAM" id="SSF52440">
    <property type="entry name" value="PreATP-grasp domain"/>
    <property type="match status" value="1"/>
</dbReference>
<dbReference type="Pfam" id="PF00364">
    <property type="entry name" value="Biotin_lipoyl"/>
    <property type="match status" value="1"/>
</dbReference>
<dbReference type="InterPro" id="IPR011764">
    <property type="entry name" value="Biotin_carboxylation_dom"/>
</dbReference>
<dbReference type="SUPFAM" id="SSF56059">
    <property type="entry name" value="Glutathione synthetase ATP-binding domain-like"/>
    <property type="match status" value="1"/>
</dbReference>
<evidence type="ECO:0000256" key="2">
    <source>
        <dbReference type="ARBA" id="ARBA00022598"/>
    </source>
</evidence>
<keyword evidence="2" id="KW-0436">Ligase</keyword>
<dbReference type="InterPro" id="IPR050856">
    <property type="entry name" value="Biotin_carboxylase_complex"/>
</dbReference>
<evidence type="ECO:0000256" key="4">
    <source>
        <dbReference type="ARBA" id="ARBA00022840"/>
    </source>
</evidence>
<proteinExistence type="predicted"/>
<dbReference type="PROSITE" id="PS00866">
    <property type="entry name" value="CPSASE_1"/>
    <property type="match status" value="1"/>
</dbReference>